<evidence type="ECO:0000313" key="8">
    <source>
        <dbReference type="Proteomes" id="UP000052232"/>
    </source>
</evidence>
<dbReference type="InterPro" id="IPR007688">
    <property type="entry name" value="Conjugal_tfr_TrbL/VirB6"/>
</dbReference>
<evidence type="ECO:0000256" key="3">
    <source>
        <dbReference type="ARBA" id="ARBA00022692"/>
    </source>
</evidence>
<evidence type="ECO:0000256" key="4">
    <source>
        <dbReference type="ARBA" id="ARBA00022989"/>
    </source>
</evidence>
<evidence type="ECO:0008006" key="9">
    <source>
        <dbReference type="Google" id="ProtNLM"/>
    </source>
</evidence>
<dbReference type="STRING" id="1420583.V473_22875"/>
<proteinExistence type="inferred from homology"/>
<comment type="caution">
    <text evidence="7">The sequence shown here is derived from an EMBL/GenBank/DDBJ whole genome shotgun (WGS) entry which is preliminary data.</text>
</comment>
<keyword evidence="5 6" id="KW-0472">Membrane</keyword>
<evidence type="ECO:0000256" key="2">
    <source>
        <dbReference type="ARBA" id="ARBA00007802"/>
    </source>
</evidence>
<dbReference type="Proteomes" id="UP000052232">
    <property type="component" value="Unassembled WGS sequence"/>
</dbReference>
<evidence type="ECO:0000256" key="1">
    <source>
        <dbReference type="ARBA" id="ARBA00004141"/>
    </source>
</evidence>
<dbReference type="AlphaFoldDB" id="A0A0J8A8Y9"/>
<comment type="similarity">
    <text evidence="2">Belongs to the TrbL/VirB6 family.</text>
</comment>
<comment type="subcellular location">
    <subcellularLocation>
        <location evidence="1">Membrane</location>
        <topology evidence="1">Multi-pass membrane protein</topology>
    </subcellularLocation>
</comment>
<protein>
    <recommendedName>
        <fullName evidence="9">VirB6 type IV secretion protein</fullName>
    </recommendedName>
</protein>
<feature type="transmembrane region" description="Helical" evidence="6">
    <location>
        <begin position="205"/>
        <end position="234"/>
    </location>
</feature>
<evidence type="ECO:0000256" key="5">
    <source>
        <dbReference type="ARBA" id="ARBA00023136"/>
    </source>
</evidence>
<evidence type="ECO:0000256" key="6">
    <source>
        <dbReference type="SAM" id="Phobius"/>
    </source>
</evidence>
<evidence type="ECO:0000313" key="7">
    <source>
        <dbReference type="EMBL" id="KMS51780.1"/>
    </source>
</evidence>
<name>A0A0J8A8Y9_9SPHN</name>
<feature type="transmembrane region" description="Helical" evidence="6">
    <location>
        <begin position="246"/>
        <end position="266"/>
    </location>
</feature>
<feature type="transmembrane region" description="Helical" evidence="6">
    <location>
        <begin position="37"/>
        <end position="55"/>
    </location>
</feature>
<keyword evidence="4 6" id="KW-1133">Transmembrane helix</keyword>
<dbReference type="PATRIC" id="fig|1420583.3.peg.4382"/>
<feature type="transmembrane region" description="Helical" evidence="6">
    <location>
        <begin position="151"/>
        <end position="171"/>
    </location>
</feature>
<organism evidence="7 8">
    <name type="scientific">Sphingobium cupriresistens LL01</name>
    <dbReference type="NCBI Taxonomy" id="1420583"/>
    <lineage>
        <taxon>Bacteria</taxon>
        <taxon>Pseudomonadati</taxon>
        <taxon>Pseudomonadota</taxon>
        <taxon>Alphaproteobacteria</taxon>
        <taxon>Sphingomonadales</taxon>
        <taxon>Sphingomonadaceae</taxon>
        <taxon>Sphingobium</taxon>
    </lineage>
</organism>
<dbReference type="EMBL" id="JACT01000008">
    <property type="protein sequence ID" value="KMS51780.1"/>
    <property type="molecule type" value="Genomic_DNA"/>
</dbReference>
<reference evidence="7 8" key="1">
    <citation type="journal article" date="2015" name="G3 (Bethesda)">
        <title>Insights into Ongoing Evolution of the Hexachlorocyclohexane Catabolic Pathway from Comparative Genomics of Ten Sphingomonadaceae Strains.</title>
        <authorList>
            <person name="Pearce S.L."/>
            <person name="Oakeshott J.G."/>
            <person name="Pandey G."/>
        </authorList>
    </citation>
    <scope>NUCLEOTIDE SEQUENCE [LARGE SCALE GENOMIC DNA]</scope>
    <source>
        <strain evidence="7 8">LL01</strain>
    </source>
</reference>
<dbReference type="GO" id="GO:0016020">
    <property type="term" value="C:membrane"/>
    <property type="evidence" value="ECO:0007669"/>
    <property type="project" value="UniProtKB-SubCell"/>
</dbReference>
<dbReference type="Pfam" id="PF04610">
    <property type="entry name" value="TrbL"/>
    <property type="match status" value="1"/>
</dbReference>
<keyword evidence="3 6" id="KW-0812">Transmembrane</keyword>
<keyword evidence="8" id="KW-1185">Reference proteome</keyword>
<feature type="transmembrane region" description="Helical" evidence="6">
    <location>
        <begin position="178"/>
        <end position="199"/>
    </location>
</feature>
<dbReference type="GO" id="GO:0030255">
    <property type="term" value="P:protein secretion by the type IV secretion system"/>
    <property type="evidence" value="ECO:0007669"/>
    <property type="project" value="InterPro"/>
</dbReference>
<feature type="transmembrane region" description="Helical" evidence="6">
    <location>
        <begin position="67"/>
        <end position="89"/>
    </location>
</feature>
<feature type="transmembrane region" description="Helical" evidence="6">
    <location>
        <begin position="12"/>
        <end position="31"/>
    </location>
</feature>
<dbReference type="RefSeq" id="WP_019368219.1">
    <property type="nucleotide sequence ID" value="NZ_KQ130439.1"/>
</dbReference>
<accession>A0A0J8A8Y9</accession>
<sequence>MGFNIYTEMFDQLSAALAGVIATYAGVIGWISGPLRVGVTIYIILLGFAILRGAVEYPFREFVYRGMKLAALVFAVTTLYGASVGLLAMNGLPREVANAVGAQDVNGLGGFFDGILKGAVRAIANIKEIVAAHTAEEGENLVGIPNNWDEIIVSEIINVVIMLAALLASALGFAICAFALFALSLLAAVGPLFVAALLFDSTRPFFFQWLGSIVNYVILVAFALLVTVFIANAADAFIDAITQDDSLILAAVKALGFYALGFFFFLQIPGMAAGLGGGGASLASQFANAATGGIAPMIGRAWSNAPQRAVNRWQANRARRAEARAAGGTLYNNS</sequence>
<gene>
    <name evidence="7" type="ORF">V473_22875</name>
</gene>